<dbReference type="GO" id="GO:0016020">
    <property type="term" value="C:membrane"/>
    <property type="evidence" value="ECO:0007669"/>
    <property type="project" value="UniProtKB-SubCell"/>
</dbReference>
<dbReference type="RefSeq" id="XP_034063764.1">
    <property type="nucleotide sequence ID" value="XM_034207873.1"/>
</dbReference>
<protein>
    <submittedName>
        <fullName evidence="8 9">Uncharacterized protein LOC117540923 isoform X1</fullName>
    </submittedName>
</protein>
<feature type="transmembrane region" description="Helical" evidence="5">
    <location>
        <begin position="228"/>
        <end position="249"/>
    </location>
</feature>
<dbReference type="InterPro" id="IPR015631">
    <property type="entry name" value="CD2/SLAM_rcpt"/>
</dbReference>
<dbReference type="PANTHER" id="PTHR12080:SF80">
    <property type="entry name" value="IMMUNOGLOBULIN V-SET DOMAIN-CONTAINING PROTEIN"/>
    <property type="match status" value="1"/>
</dbReference>
<keyword evidence="5" id="KW-0812">Transmembrane</keyword>
<dbReference type="GeneID" id="117540923"/>
<keyword evidence="5" id="KW-1133">Transmembrane helix</keyword>
<accession>A0A6P8TIC0</accession>
<comment type="subcellular location">
    <subcellularLocation>
        <location evidence="1">Membrane</location>
    </subcellularLocation>
</comment>
<evidence type="ECO:0000256" key="3">
    <source>
        <dbReference type="ARBA" id="ARBA00023136"/>
    </source>
</evidence>
<keyword evidence="2 6" id="KW-0732">Signal</keyword>
<dbReference type="Gene3D" id="2.60.40.10">
    <property type="entry name" value="Immunoglobulins"/>
    <property type="match status" value="1"/>
</dbReference>
<dbReference type="AlphaFoldDB" id="A0A6P8TIC0"/>
<keyword evidence="7" id="KW-1185">Reference proteome</keyword>
<evidence type="ECO:0000256" key="6">
    <source>
        <dbReference type="SAM" id="SignalP"/>
    </source>
</evidence>
<feature type="chain" id="PRO_5044654316" evidence="6">
    <location>
        <begin position="20"/>
        <end position="333"/>
    </location>
</feature>
<evidence type="ECO:0000256" key="2">
    <source>
        <dbReference type="ARBA" id="ARBA00022729"/>
    </source>
</evidence>
<evidence type="ECO:0000313" key="7">
    <source>
        <dbReference type="Proteomes" id="UP000515161"/>
    </source>
</evidence>
<organism evidence="7 8">
    <name type="scientific">Gymnodraco acuticeps</name>
    <name type="common">Antarctic dragonfish</name>
    <dbReference type="NCBI Taxonomy" id="8218"/>
    <lineage>
        <taxon>Eukaryota</taxon>
        <taxon>Metazoa</taxon>
        <taxon>Chordata</taxon>
        <taxon>Craniata</taxon>
        <taxon>Vertebrata</taxon>
        <taxon>Euteleostomi</taxon>
        <taxon>Actinopterygii</taxon>
        <taxon>Neopterygii</taxon>
        <taxon>Teleostei</taxon>
        <taxon>Neoteleostei</taxon>
        <taxon>Acanthomorphata</taxon>
        <taxon>Eupercaria</taxon>
        <taxon>Perciformes</taxon>
        <taxon>Notothenioidei</taxon>
        <taxon>Bathydraconidae</taxon>
        <taxon>Gymnodraco</taxon>
    </lineage>
</organism>
<dbReference type="InterPro" id="IPR013783">
    <property type="entry name" value="Ig-like_fold"/>
</dbReference>
<gene>
    <name evidence="8 9" type="primary">LOC117540923</name>
</gene>
<dbReference type="InterPro" id="IPR036179">
    <property type="entry name" value="Ig-like_dom_sf"/>
</dbReference>
<evidence type="ECO:0000256" key="1">
    <source>
        <dbReference type="ARBA" id="ARBA00004370"/>
    </source>
</evidence>
<feature type="signal peptide" evidence="6">
    <location>
        <begin position="1"/>
        <end position="19"/>
    </location>
</feature>
<evidence type="ECO:0000313" key="8">
    <source>
        <dbReference type="RefSeq" id="XP_034063764.1"/>
    </source>
</evidence>
<reference evidence="8 9" key="1">
    <citation type="submission" date="2025-04" db="UniProtKB">
        <authorList>
            <consortium name="RefSeq"/>
        </authorList>
    </citation>
    <scope>IDENTIFICATION</scope>
</reference>
<dbReference type="Proteomes" id="UP000515161">
    <property type="component" value="Unplaced"/>
</dbReference>
<dbReference type="RefSeq" id="XP_034063765.1">
    <property type="nucleotide sequence ID" value="XM_034207874.1"/>
</dbReference>
<proteinExistence type="predicted"/>
<evidence type="ECO:0000313" key="9">
    <source>
        <dbReference type="RefSeq" id="XP_034063765.1"/>
    </source>
</evidence>
<evidence type="ECO:0000256" key="5">
    <source>
        <dbReference type="SAM" id="Phobius"/>
    </source>
</evidence>
<name>A0A6P8TIC0_GYMAC</name>
<dbReference type="SUPFAM" id="SSF48726">
    <property type="entry name" value="Immunoglobulin"/>
    <property type="match status" value="1"/>
</dbReference>
<keyword evidence="4" id="KW-0325">Glycoprotein</keyword>
<keyword evidence="3 5" id="KW-0472">Membrane</keyword>
<evidence type="ECO:0000256" key="4">
    <source>
        <dbReference type="ARBA" id="ARBA00023180"/>
    </source>
</evidence>
<dbReference type="PANTHER" id="PTHR12080">
    <property type="entry name" value="SIGNALING LYMPHOCYTIC ACTIVATION MOLECULE"/>
    <property type="match status" value="1"/>
</dbReference>
<dbReference type="OrthoDB" id="8955135at2759"/>
<sequence length="333" mass="36627">MKSFVTFLFVVYELYLCESQGISAGTPVFVLKGEDLLLNVTKTVVLGKFDNFSWKCNKSNIVRFTFNDKGVSANYTRRVEFPVNNYSVILKNLQEADSGVYTAVVATDSGDETEAKYNVKVQDRVSPVNLTVVNNSVSRNSSSCSFTVTCSSQDSHINSTFTCDTRTCSQEGGERSEGIPDTFLQVHQSSGSIICNHSNRVSWTDTTIIIKDVCHQHDVPPPPNPVPIILGVFFPILILAIIGVLWCYLRTRTSQRVIIENTVYDTAQVRDKFGAPARTQDPTDDEDSALPLSSCYACVGPHTGPPAPTETRNTAQLESVYAQVKKTTPGPCK</sequence>
<dbReference type="KEGG" id="gacu:117540923"/>